<organism evidence="1 2">
    <name type="scientific">Trichonephila inaurata madagascariensis</name>
    <dbReference type="NCBI Taxonomy" id="2747483"/>
    <lineage>
        <taxon>Eukaryota</taxon>
        <taxon>Metazoa</taxon>
        <taxon>Ecdysozoa</taxon>
        <taxon>Arthropoda</taxon>
        <taxon>Chelicerata</taxon>
        <taxon>Arachnida</taxon>
        <taxon>Araneae</taxon>
        <taxon>Araneomorphae</taxon>
        <taxon>Entelegynae</taxon>
        <taxon>Araneoidea</taxon>
        <taxon>Nephilidae</taxon>
        <taxon>Trichonephila</taxon>
        <taxon>Trichonephila inaurata</taxon>
    </lineage>
</organism>
<dbReference type="Proteomes" id="UP000886998">
    <property type="component" value="Unassembled WGS sequence"/>
</dbReference>
<proteinExistence type="predicted"/>
<comment type="caution">
    <text evidence="1">The sequence shown here is derived from an EMBL/GenBank/DDBJ whole genome shotgun (WGS) entry which is preliminary data.</text>
</comment>
<evidence type="ECO:0000313" key="2">
    <source>
        <dbReference type="Proteomes" id="UP000886998"/>
    </source>
</evidence>
<accession>A0A8X6YCJ6</accession>
<dbReference type="AlphaFoldDB" id="A0A8X6YCJ6"/>
<sequence length="68" mass="7813">MVSRGLAHKGQQERHQSFSVKNQSINFKLEDVFDSELSLRSIPSVLFDDLNFEILSYKLTIGTFHSLL</sequence>
<dbReference type="EMBL" id="BMAV01017351">
    <property type="protein sequence ID" value="GFY68934.1"/>
    <property type="molecule type" value="Genomic_DNA"/>
</dbReference>
<protein>
    <submittedName>
        <fullName evidence="1">Uncharacterized protein</fullName>
    </submittedName>
</protein>
<evidence type="ECO:0000313" key="1">
    <source>
        <dbReference type="EMBL" id="GFY68934.1"/>
    </source>
</evidence>
<reference evidence="1" key="1">
    <citation type="submission" date="2020-08" db="EMBL/GenBank/DDBJ databases">
        <title>Multicomponent nature underlies the extraordinary mechanical properties of spider dragline silk.</title>
        <authorList>
            <person name="Kono N."/>
            <person name="Nakamura H."/>
            <person name="Mori M."/>
            <person name="Yoshida Y."/>
            <person name="Ohtoshi R."/>
            <person name="Malay A.D."/>
            <person name="Moran D.A.P."/>
            <person name="Tomita M."/>
            <person name="Numata K."/>
            <person name="Arakawa K."/>
        </authorList>
    </citation>
    <scope>NUCLEOTIDE SEQUENCE</scope>
</reference>
<keyword evidence="2" id="KW-1185">Reference proteome</keyword>
<gene>
    <name evidence="1" type="ORF">TNIN_497471</name>
</gene>
<name>A0A8X6YCJ6_9ARAC</name>